<keyword evidence="6" id="KW-0732">Signal</keyword>
<evidence type="ECO:0000313" key="8">
    <source>
        <dbReference type="EMBL" id="AFM28254.1"/>
    </source>
</evidence>
<dbReference type="GO" id="GO:0006508">
    <property type="term" value="P:proteolysis"/>
    <property type="evidence" value="ECO:0007669"/>
    <property type="project" value="UniProtKB-KW"/>
</dbReference>
<evidence type="ECO:0000256" key="4">
    <source>
        <dbReference type="ARBA" id="ARBA00022825"/>
    </source>
</evidence>
<feature type="chain" id="PRO_5003792141" evidence="6">
    <location>
        <begin position="18"/>
        <end position="297"/>
    </location>
</feature>
<dbReference type="InterPro" id="IPR018114">
    <property type="entry name" value="TRYPSIN_HIS"/>
</dbReference>
<accession>J7FCZ6</accession>
<reference evidence="8" key="1">
    <citation type="journal article" date="2012" name="Pest Manag. Sci.">
        <title>Interaction of proteinase inhibitors with Cry1Ac toxicity and the presence of 15 chymotrypsin cDNAs in the midgut of the tobacco budworm, Heliothis virescens (F.) (Lepidoptera: Noctuidae).</title>
        <authorList>
            <person name="Zhu Y.C."/>
            <person name="West S."/>
            <person name="Liu F.X."/>
            <person name="He Y."/>
        </authorList>
    </citation>
    <scope>NUCLEOTIDE SEQUENCE</scope>
    <source>
        <strain evidence="8">HVC29_38A10</strain>
    </source>
</reference>
<evidence type="ECO:0000259" key="7">
    <source>
        <dbReference type="PROSITE" id="PS50240"/>
    </source>
</evidence>
<evidence type="ECO:0000256" key="6">
    <source>
        <dbReference type="SAM" id="SignalP"/>
    </source>
</evidence>
<dbReference type="PROSITE" id="PS00134">
    <property type="entry name" value="TRYPSIN_HIS"/>
    <property type="match status" value="1"/>
</dbReference>
<evidence type="ECO:0000256" key="1">
    <source>
        <dbReference type="ARBA" id="ARBA00007664"/>
    </source>
</evidence>
<dbReference type="InterPro" id="IPR043504">
    <property type="entry name" value="Peptidase_S1_PA_chymotrypsin"/>
</dbReference>
<dbReference type="Pfam" id="PF00089">
    <property type="entry name" value="Trypsin"/>
    <property type="match status" value="1"/>
</dbReference>
<dbReference type="PANTHER" id="PTHR24276">
    <property type="entry name" value="POLYSERASE-RELATED"/>
    <property type="match status" value="1"/>
</dbReference>
<keyword evidence="4" id="KW-0720">Serine protease</keyword>
<proteinExistence type="evidence at transcript level"/>
<dbReference type="InterPro" id="IPR050430">
    <property type="entry name" value="Peptidase_S1"/>
</dbReference>
<evidence type="ECO:0000256" key="3">
    <source>
        <dbReference type="ARBA" id="ARBA00022801"/>
    </source>
</evidence>
<feature type="domain" description="Peptidase S1" evidence="7">
    <location>
        <begin position="57"/>
        <end position="285"/>
    </location>
</feature>
<dbReference type="PROSITE" id="PS50240">
    <property type="entry name" value="TRYPSIN_DOM"/>
    <property type="match status" value="1"/>
</dbReference>
<keyword evidence="5" id="KW-1015">Disulfide bond</keyword>
<evidence type="ECO:0000256" key="5">
    <source>
        <dbReference type="ARBA" id="ARBA00023157"/>
    </source>
</evidence>
<dbReference type="InterPro" id="IPR001314">
    <property type="entry name" value="Peptidase_S1A"/>
</dbReference>
<dbReference type="AlphaFoldDB" id="J7FCZ6"/>
<dbReference type="InterPro" id="IPR009003">
    <property type="entry name" value="Peptidase_S1_PA"/>
</dbReference>
<dbReference type="MEROPS" id="S01.040"/>
<keyword evidence="3" id="KW-0378">Hydrolase</keyword>
<feature type="signal peptide" evidence="6">
    <location>
        <begin position="1"/>
        <end position="17"/>
    </location>
</feature>
<protein>
    <submittedName>
        <fullName evidence="8">Chymotrypsin</fullName>
    </submittedName>
</protein>
<dbReference type="InterPro" id="IPR001254">
    <property type="entry name" value="Trypsin_dom"/>
</dbReference>
<dbReference type="CDD" id="cd00190">
    <property type="entry name" value="Tryp_SPc"/>
    <property type="match status" value="1"/>
</dbReference>
<dbReference type="GO" id="GO:0004252">
    <property type="term" value="F:serine-type endopeptidase activity"/>
    <property type="evidence" value="ECO:0007669"/>
    <property type="project" value="InterPro"/>
</dbReference>
<dbReference type="SMART" id="SM00020">
    <property type="entry name" value="Tryp_SPc"/>
    <property type="match status" value="1"/>
</dbReference>
<dbReference type="PANTHER" id="PTHR24276:SF98">
    <property type="entry name" value="FI18310P1-RELATED"/>
    <property type="match status" value="1"/>
</dbReference>
<name>J7FCZ6_HELVI</name>
<evidence type="ECO:0000256" key="2">
    <source>
        <dbReference type="ARBA" id="ARBA00022670"/>
    </source>
</evidence>
<comment type="similarity">
    <text evidence="1">Belongs to the peptidase S1 family.</text>
</comment>
<dbReference type="PRINTS" id="PR00722">
    <property type="entry name" value="CHYMOTRYPSIN"/>
</dbReference>
<dbReference type="SUPFAM" id="SSF50494">
    <property type="entry name" value="Trypsin-like serine proteases"/>
    <property type="match status" value="1"/>
</dbReference>
<organism evidence="8">
    <name type="scientific">Heliothis virescens</name>
    <name type="common">Tobacco budworm moth</name>
    <dbReference type="NCBI Taxonomy" id="7102"/>
    <lineage>
        <taxon>Eukaryota</taxon>
        <taxon>Metazoa</taxon>
        <taxon>Ecdysozoa</taxon>
        <taxon>Arthropoda</taxon>
        <taxon>Hexapoda</taxon>
        <taxon>Insecta</taxon>
        <taxon>Pterygota</taxon>
        <taxon>Neoptera</taxon>
        <taxon>Endopterygota</taxon>
        <taxon>Lepidoptera</taxon>
        <taxon>Glossata</taxon>
        <taxon>Ditrysia</taxon>
        <taxon>Noctuoidea</taxon>
        <taxon>Noctuidae</taxon>
        <taxon>Heliothinae</taxon>
        <taxon>Heliothis</taxon>
    </lineage>
</organism>
<dbReference type="EMBL" id="JN252041">
    <property type="protein sequence ID" value="AFM28254.1"/>
    <property type="molecule type" value="mRNA"/>
</dbReference>
<sequence length="297" mass="31148">MKILCALILFCVAVARAAEAPKAIENGVYDYHRRIGIPKAFKIRKLESEMSAASSRIIGGSSTTIFSVPYQAGLILRISIFSSVCGGTLISDSRVLTAAHCYNDGNSIVSSIQVILGSSLLFSGGTRIDTNDIVLNPGYNPWIAANDIAVIRIPRVSFSLAIQPVILPSGSELNLNYAGNTALASGYGITRDGDSVSLLQTISSVNLQVITNAVCTNSYGNVIQSHHLCTSGAGRVGVCGGDTGGPLVPTVNNRRILIGVSSFTANSGCEAGLPSGFSRVTSLFLGSIPYNDTRTDR</sequence>
<dbReference type="Gene3D" id="2.40.10.10">
    <property type="entry name" value="Trypsin-like serine proteases"/>
    <property type="match status" value="2"/>
</dbReference>
<keyword evidence="2" id="KW-0645">Protease</keyword>